<dbReference type="CDD" id="cd00067">
    <property type="entry name" value="GAL4"/>
    <property type="match status" value="1"/>
</dbReference>
<feature type="domain" description="Zn(2)-C6 fungal-type" evidence="2">
    <location>
        <begin position="6"/>
        <end position="36"/>
    </location>
</feature>
<dbReference type="PROSITE" id="PS50048">
    <property type="entry name" value="ZN2_CY6_FUNGAL_2"/>
    <property type="match status" value="1"/>
</dbReference>
<dbReference type="InterPro" id="IPR001138">
    <property type="entry name" value="Zn2Cys6_DnaBD"/>
</dbReference>
<dbReference type="Proteomes" id="UP001210925">
    <property type="component" value="Unassembled WGS sequence"/>
</dbReference>
<evidence type="ECO:0000313" key="4">
    <source>
        <dbReference type="Proteomes" id="UP001210925"/>
    </source>
</evidence>
<comment type="caution">
    <text evidence="3">The sequence shown here is derived from an EMBL/GenBank/DDBJ whole genome shotgun (WGS) entry which is preliminary data.</text>
</comment>
<protein>
    <recommendedName>
        <fullName evidence="2">Zn(2)-C6 fungal-type domain-containing protein</fullName>
    </recommendedName>
</protein>
<dbReference type="PANTHER" id="PTHR46910">
    <property type="entry name" value="TRANSCRIPTION FACTOR PDR1"/>
    <property type="match status" value="1"/>
</dbReference>
<name>A0AAD5UL54_9FUNG</name>
<gene>
    <name evidence="3" type="ORF">HK103_006949</name>
</gene>
<evidence type="ECO:0000259" key="2">
    <source>
        <dbReference type="PROSITE" id="PS50048"/>
    </source>
</evidence>
<dbReference type="CDD" id="cd12148">
    <property type="entry name" value="fungal_TF_MHR"/>
    <property type="match status" value="1"/>
</dbReference>
<evidence type="ECO:0000313" key="3">
    <source>
        <dbReference type="EMBL" id="KAJ3260994.1"/>
    </source>
</evidence>
<dbReference type="AlphaFoldDB" id="A0AAD5UL54"/>
<sequence>MRPRNTCIPCTKKKQKCDQAKPKCSRCVSAKIECSYDAFRQIPTVKSHVEKQLEARLLKLEAVLAAGTSNALPFEIVEHVPKAENIARITELNPNINNARLIQMVVEDVARYSFIDQGYMKGLLNSSQFLQYVFSGHGCFLNNTDIGNMEDRCDFRFVNGEYIGVNAAIISLFSYVIANPGMSKPAEGFAYFNASLSMAKGLSINTEVGIQLLTDSEYEKESIRAVWWLMYSFDTFFIFQNKSNIKDEDNGVFLPGCSSDANPINQKAHLSLQIMSSTEWFTPSLPNLSIHASKVLLMRLFGKSLKFNYLYQFHNQKIDPLYIMATLEGSLQIWWNNLPPIFLSHIEYLSNPGSFTITEPEITWSVFDTILQFYHVQIMVYNPIMLTQIVENPQEAIHSHCFNQSLLVAHHNARLLSVYLNSSSRMAFAHAIICLYIFHTAIPLICARKMNLPAFEISKAEESLAIYATTLEIATKTFYRDPILKETLDYLISLEEPSAIALYYTKFISLDTKKRRTLTQFADNFIGNQLFPEL</sequence>
<dbReference type="EMBL" id="JADGKB010000008">
    <property type="protein sequence ID" value="KAJ3260994.1"/>
    <property type="molecule type" value="Genomic_DNA"/>
</dbReference>
<reference evidence="3" key="1">
    <citation type="submission" date="2020-05" db="EMBL/GenBank/DDBJ databases">
        <title>Phylogenomic resolution of chytrid fungi.</title>
        <authorList>
            <person name="Stajich J.E."/>
            <person name="Amses K."/>
            <person name="Simmons R."/>
            <person name="Seto K."/>
            <person name="Myers J."/>
            <person name="Bonds A."/>
            <person name="Quandt C.A."/>
            <person name="Barry K."/>
            <person name="Liu P."/>
            <person name="Grigoriev I."/>
            <person name="Longcore J.E."/>
            <person name="James T.Y."/>
        </authorList>
    </citation>
    <scope>NUCLEOTIDE SEQUENCE</scope>
    <source>
        <strain evidence="3">PLAUS21</strain>
    </source>
</reference>
<dbReference type="GO" id="GO:0008270">
    <property type="term" value="F:zinc ion binding"/>
    <property type="evidence" value="ECO:0007669"/>
    <property type="project" value="InterPro"/>
</dbReference>
<evidence type="ECO:0000256" key="1">
    <source>
        <dbReference type="ARBA" id="ARBA00023242"/>
    </source>
</evidence>
<dbReference type="PANTHER" id="PTHR46910:SF1">
    <property type="entry name" value="MISCELLANEOUS ZN(II)2CYS6 TRANSCRIPTION FACTOR (EUROFUNG)-RELATED"/>
    <property type="match status" value="1"/>
</dbReference>
<organism evidence="3 4">
    <name type="scientific">Boothiomyces macroporosus</name>
    <dbReference type="NCBI Taxonomy" id="261099"/>
    <lineage>
        <taxon>Eukaryota</taxon>
        <taxon>Fungi</taxon>
        <taxon>Fungi incertae sedis</taxon>
        <taxon>Chytridiomycota</taxon>
        <taxon>Chytridiomycota incertae sedis</taxon>
        <taxon>Chytridiomycetes</taxon>
        <taxon>Rhizophydiales</taxon>
        <taxon>Terramycetaceae</taxon>
        <taxon>Boothiomyces</taxon>
    </lineage>
</organism>
<dbReference type="InterPro" id="IPR036864">
    <property type="entry name" value="Zn2-C6_fun-type_DNA-bd_sf"/>
</dbReference>
<dbReference type="SUPFAM" id="SSF57701">
    <property type="entry name" value="Zn2/Cys6 DNA-binding domain"/>
    <property type="match status" value="1"/>
</dbReference>
<keyword evidence="4" id="KW-1185">Reference proteome</keyword>
<dbReference type="SMART" id="SM00066">
    <property type="entry name" value="GAL4"/>
    <property type="match status" value="1"/>
</dbReference>
<accession>A0AAD5UL54</accession>
<dbReference type="Gene3D" id="4.10.240.10">
    <property type="entry name" value="Zn(2)-C6 fungal-type DNA-binding domain"/>
    <property type="match status" value="1"/>
</dbReference>
<dbReference type="PROSITE" id="PS00463">
    <property type="entry name" value="ZN2_CY6_FUNGAL_1"/>
    <property type="match status" value="1"/>
</dbReference>
<dbReference type="InterPro" id="IPR050987">
    <property type="entry name" value="AtrR-like"/>
</dbReference>
<dbReference type="GO" id="GO:0000981">
    <property type="term" value="F:DNA-binding transcription factor activity, RNA polymerase II-specific"/>
    <property type="evidence" value="ECO:0007669"/>
    <property type="project" value="InterPro"/>
</dbReference>
<proteinExistence type="predicted"/>
<keyword evidence="1" id="KW-0539">Nucleus</keyword>
<dbReference type="Pfam" id="PF00172">
    <property type="entry name" value="Zn_clus"/>
    <property type="match status" value="1"/>
</dbReference>